<dbReference type="SUPFAM" id="SSF51445">
    <property type="entry name" value="(Trans)glycosidases"/>
    <property type="match status" value="1"/>
</dbReference>
<dbReference type="Pfam" id="PF13802">
    <property type="entry name" value="Gal_mutarotas_2"/>
    <property type="match status" value="1"/>
</dbReference>
<dbReference type="Pfam" id="PF01055">
    <property type="entry name" value="Glyco_hydro_31_2nd"/>
    <property type="match status" value="1"/>
</dbReference>
<dbReference type="CDD" id="cd06599">
    <property type="entry name" value="GH31_glycosidase_Aec37"/>
    <property type="match status" value="1"/>
</dbReference>
<evidence type="ECO:0000256" key="1">
    <source>
        <dbReference type="ARBA" id="ARBA00007806"/>
    </source>
</evidence>
<dbReference type="Gene3D" id="2.60.40.1180">
    <property type="entry name" value="Golgi alpha-mannosidase II"/>
    <property type="match status" value="2"/>
</dbReference>
<evidence type="ECO:0000313" key="7">
    <source>
        <dbReference type="EMBL" id="KRK95733.1"/>
    </source>
</evidence>
<dbReference type="Pfam" id="PF21365">
    <property type="entry name" value="Glyco_hydro_31_3rd"/>
    <property type="match status" value="1"/>
</dbReference>
<dbReference type="Gene3D" id="2.60.40.1760">
    <property type="entry name" value="glycosyl hydrolase (family 31)"/>
    <property type="match status" value="1"/>
</dbReference>
<dbReference type="STRING" id="1423715.FD25_GL000148"/>
<comment type="similarity">
    <text evidence="1 2">Belongs to the glycosyl hydrolase 31 family.</text>
</comment>
<keyword evidence="2" id="KW-0378">Hydrolase</keyword>
<dbReference type="CDD" id="cd14752">
    <property type="entry name" value="GH31_N"/>
    <property type="match status" value="1"/>
</dbReference>
<dbReference type="InterPro" id="IPR000322">
    <property type="entry name" value="Glyco_hydro_31_TIM"/>
</dbReference>
<dbReference type="GO" id="GO:0005975">
    <property type="term" value="P:carbohydrate metabolic process"/>
    <property type="evidence" value="ECO:0007669"/>
    <property type="project" value="InterPro"/>
</dbReference>
<dbReference type="EMBL" id="AZDV01000006">
    <property type="protein sequence ID" value="KRK95733.1"/>
    <property type="molecule type" value="Genomic_DNA"/>
</dbReference>
<proteinExistence type="inferred from homology"/>
<feature type="domain" description="DUF5110" evidence="5">
    <location>
        <begin position="705"/>
        <end position="766"/>
    </location>
</feature>
<dbReference type="InterPro" id="IPR033403">
    <property type="entry name" value="DUF5110"/>
</dbReference>
<dbReference type="InterPro" id="IPR017853">
    <property type="entry name" value="GH"/>
</dbReference>
<keyword evidence="2" id="KW-0326">Glycosidase</keyword>
<accession>A0A0R1LJ04</accession>
<name>A0A0R1LJ04_9LACO</name>
<protein>
    <submittedName>
        <fullName evidence="7">Alpha-glucosidase</fullName>
    </submittedName>
</protein>
<dbReference type="InterPro" id="IPR011013">
    <property type="entry name" value="Gal_mutarotase_sf_dom"/>
</dbReference>
<dbReference type="GO" id="GO:0030246">
    <property type="term" value="F:carbohydrate binding"/>
    <property type="evidence" value="ECO:0007669"/>
    <property type="project" value="InterPro"/>
</dbReference>
<feature type="domain" description="Glycosyl hydrolase family 31 C-terminal" evidence="6">
    <location>
        <begin position="598"/>
        <end position="685"/>
    </location>
</feature>
<gene>
    <name evidence="7" type="ORF">FD25_GL000148</name>
</gene>
<evidence type="ECO:0000259" key="4">
    <source>
        <dbReference type="Pfam" id="PF13802"/>
    </source>
</evidence>
<dbReference type="InterPro" id="IPR013780">
    <property type="entry name" value="Glyco_hydro_b"/>
</dbReference>
<evidence type="ECO:0000259" key="3">
    <source>
        <dbReference type="Pfam" id="PF01055"/>
    </source>
</evidence>
<feature type="domain" description="Glycoside hydrolase family 31 N-terminal" evidence="4">
    <location>
        <begin position="29"/>
        <end position="214"/>
    </location>
</feature>
<dbReference type="PANTHER" id="PTHR22762:SF165">
    <property type="entry name" value="PUTATIVE (AFU_ORTHOLOGUE AFUA_1G06560)-RELATED"/>
    <property type="match status" value="1"/>
</dbReference>
<dbReference type="InterPro" id="IPR025887">
    <property type="entry name" value="Glyco_hydro_31_N_dom"/>
</dbReference>
<dbReference type="Gene3D" id="3.20.20.80">
    <property type="entry name" value="Glycosidases"/>
    <property type="match status" value="1"/>
</dbReference>
<dbReference type="AlphaFoldDB" id="A0A0R1LJ04"/>
<feature type="domain" description="Glycoside hydrolase family 31 TIM barrel" evidence="3">
    <location>
        <begin position="260"/>
        <end position="590"/>
    </location>
</feature>
<dbReference type="Proteomes" id="UP000051955">
    <property type="component" value="Unassembled WGS sequence"/>
</dbReference>
<dbReference type="PATRIC" id="fig|1423715.3.peg.151"/>
<dbReference type="InterPro" id="IPR048395">
    <property type="entry name" value="Glyco_hydro_31_C"/>
</dbReference>
<organism evidence="7 8">
    <name type="scientific">Levilactobacillus acidifarinae DSM 19394 = JCM 15949</name>
    <dbReference type="NCBI Taxonomy" id="1423715"/>
    <lineage>
        <taxon>Bacteria</taxon>
        <taxon>Bacillati</taxon>
        <taxon>Bacillota</taxon>
        <taxon>Bacilli</taxon>
        <taxon>Lactobacillales</taxon>
        <taxon>Lactobacillaceae</taxon>
        <taxon>Levilactobacillus</taxon>
    </lineage>
</organism>
<evidence type="ECO:0000259" key="6">
    <source>
        <dbReference type="Pfam" id="PF21365"/>
    </source>
</evidence>
<evidence type="ECO:0000313" key="8">
    <source>
        <dbReference type="Proteomes" id="UP000051955"/>
    </source>
</evidence>
<dbReference type="SUPFAM" id="SSF74650">
    <property type="entry name" value="Galactose mutarotase-like"/>
    <property type="match status" value="1"/>
</dbReference>
<dbReference type="GO" id="GO:0004553">
    <property type="term" value="F:hydrolase activity, hydrolyzing O-glycosyl compounds"/>
    <property type="evidence" value="ECO:0007669"/>
    <property type="project" value="InterPro"/>
</dbReference>
<sequence>MHDMKVSSKLLNVTDHHDYLDVATDGAQFRIYLLDENIIRIRGTFDQEFAPEESYALVKTAWDDATDDLLADERQRVTPIAIDLQTTDDGYTVNNGKYTLHIHADPFYFEIIDENGHVVHKDLAKRSFVQDNLGRSFHYSSMGDHDKFYGFGEKSGKLNKFKRRMRMHNTDSLGWNAEKSDPLYKMIPFYIDFDTQANLASGLFYNNMYDSVFDMDCEHSNYWLRYSYFQCDGGDLDVFFIGGPTIKKVVEHYTDLTGKTAMMPLPSLGYMGSTMFYTELDEHSDDAILDFVDTCKKNGIPCDGFFLSSGYTSGQDGKRYVFNWNKKRFPDPAKFVAELKKRGVLLAPNIKPGILTTNPITPEFQQKNAYVKTADGTADEIDQYWGGPAHFVDFTSPNGRDAWGQKIIEALASIGITSLWNDNNEFEINDDSATVDADGVHQTIGAVKPIMSTLMAKTGINALKQHDPNVRPYSINRAGFAGIQRYAQTWAGDNYTSWTNVKYNIPTILGMGLSGVANQGCDIGGFDGPLPEPELFVRWVQNGIFQPRFSIHSCNNDNTVTEPWTYPAYTKYIRAAIKLRYTLVPYFYSLLYEASTKGSPIMRPLVYEFQDDPNVAEESFEFMLGSSLLIANVVDKGQTEKAVYLPAGCRWIDLKTAQYYDGGQTITVPVDLGSIPMFLRTGSIVPRSFGINNLHNDVIDHLNVLVEASQDVDFTLYEDDGVTNDYQQGQSLRTKLSARTTADGVTIDVSRDGDYQTQVKTMEFEVCCPTIAPLSVNLAGRDLPRFLNSAKFAETDEGWYFDGEKRQVVIRYANLAAQNYQLGVNFSIKDLISI</sequence>
<reference evidence="7 8" key="1">
    <citation type="journal article" date="2015" name="Genome Announc.">
        <title>Expanding the biotechnology potential of lactobacilli through comparative genomics of 213 strains and associated genera.</title>
        <authorList>
            <person name="Sun Z."/>
            <person name="Harris H.M."/>
            <person name="McCann A."/>
            <person name="Guo C."/>
            <person name="Argimon S."/>
            <person name="Zhang W."/>
            <person name="Yang X."/>
            <person name="Jeffery I.B."/>
            <person name="Cooney J.C."/>
            <person name="Kagawa T.F."/>
            <person name="Liu W."/>
            <person name="Song Y."/>
            <person name="Salvetti E."/>
            <person name="Wrobel A."/>
            <person name="Rasinkangas P."/>
            <person name="Parkhill J."/>
            <person name="Rea M.C."/>
            <person name="O'Sullivan O."/>
            <person name="Ritari J."/>
            <person name="Douillard F.P."/>
            <person name="Paul Ross R."/>
            <person name="Yang R."/>
            <person name="Briner A.E."/>
            <person name="Felis G.E."/>
            <person name="de Vos W.M."/>
            <person name="Barrangou R."/>
            <person name="Klaenhammer T.R."/>
            <person name="Caufield P.W."/>
            <person name="Cui Y."/>
            <person name="Zhang H."/>
            <person name="O'Toole P.W."/>
        </authorList>
    </citation>
    <scope>NUCLEOTIDE SEQUENCE [LARGE SCALE GENOMIC DNA]</scope>
    <source>
        <strain evidence="7 8">DSM 19394</strain>
    </source>
</reference>
<dbReference type="SUPFAM" id="SSF51011">
    <property type="entry name" value="Glycosyl hydrolase domain"/>
    <property type="match status" value="1"/>
</dbReference>
<keyword evidence="8" id="KW-1185">Reference proteome</keyword>
<evidence type="ECO:0000259" key="5">
    <source>
        <dbReference type="Pfam" id="PF17137"/>
    </source>
</evidence>
<dbReference type="PANTHER" id="PTHR22762">
    <property type="entry name" value="ALPHA-GLUCOSIDASE"/>
    <property type="match status" value="1"/>
</dbReference>
<evidence type="ECO:0000256" key="2">
    <source>
        <dbReference type="RuleBase" id="RU361185"/>
    </source>
</evidence>
<comment type="caution">
    <text evidence="7">The sequence shown here is derived from an EMBL/GenBank/DDBJ whole genome shotgun (WGS) entry which is preliminary data.</text>
</comment>
<dbReference type="Pfam" id="PF17137">
    <property type="entry name" value="DUF5110"/>
    <property type="match status" value="1"/>
</dbReference>